<gene>
    <name evidence="19" type="ORF">I7412_27820</name>
</gene>
<evidence type="ECO:0000256" key="6">
    <source>
        <dbReference type="ARBA" id="ARBA00023002"/>
    </source>
</evidence>
<sequence>MPAGGGGQADTNRATEAAPGEPAGAPGGGGERFDADVLVVGSGFGGSVTALRLAEKGYRVTVVEAGARFTAASLPRNSGDLRRFLWLPWLGCHGIQKITLLGRVLVLSGAAVGGGSMVYANTLYRPLDEFYADPQWAGLTDWRAELAPYYDQAERMLGVARNPTTTYADEVFRDVAVEMGVGDTFRLADVGVYFGPGGRPAPGERAEDPYFGGAGPSRTGCIQCGECMSGCRHGAKNTLDRNYLYLAERLGVTVVPDTSVTSVTPLPGGGYEVVGEPAGAWPAATPWGRARARRRARRWRAPQVVFAAGALGTQRLLLAMRDEGRLPGLSDRLGHLTRTNSEAILGAMRPRPDARITQGVAITSSFYPNPHTHVEPVRYGRGSNVMAPLASVMTDGGGRIPRWLRFVGACLRRPYRAVLAPLPWRWSERTMISLIMQSRDNSLRVRRRRGPFGTSWLTSAQGHGEPNPTWIPEGNEATRRIAARMGGFPAGSITELANIPVTAHILGGAPIGASAEQGVIDAYQRIYGHPGLHVADGAAVSANLGVNPSLTITAQAERAMSLWPNKGEPDPRPPLGSPYRRIAPVEPRHPAVPADAPAAYRIGGLPVVTAGPAPRKS</sequence>
<keyword evidence="8" id="KW-1207">Sterol metabolism</keyword>
<keyword evidence="20" id="KW-1185">Reference proteome</keyword>
<dbReference type="PANTHER" id="PTHR47470">
    <property type="entry name" value="CHOLESTEROL OXIDASE"/>
    <property type="match status" value="1"/>
</dbReference>
<reference evidence="19" key="1">
    <citation type="submission" date="2020-12" db="EMBL/GenBank/DDBJ databases">
        <title>Genomic characterization of non-nitrogen-fixing Frankia strains.</title>
        <authorList>
            <person name="Carlos-Shanley C."/>
            <person name="Guerra T."/>
            <person name="Hahn D."/>
        </authorList>
    </citation>
    <scope>NUCLEOTIDE SEQUENCE</scope>
    <source>
        <strain evidence="19">CN6</strain>
    </source>
</reference>
<keyword evidence="9" id="KW-0753">Steroid metabolism</keyword>
<keyword evidence="7" id="KW-0443">Lipid metabolism</keyword>
<evidence type="ECO:0000256" key="13">
    <source>
        <dbReference type="ARBA" id="ARBA00049723"/>
    </source>
</evidence>
<feature type="domain" description="Glucose-methanol-choline oxidoreductase C-terminal" evidence="18">
    <location>
        <begin position="501"/>
        <end position="556"/>
    </location>
</feature>
<dbReference type="EC" id="5.3.3.1" evidence="11"/>
<comment type="cofactor">
    <cofactor evidence="1">
        <name>FAD</name>
        <dbReference type="ChEBI" id="CHEBI:57692"/>
    </cofactor>
</comment>
<evidence type="ECO:0000256" key="11">
    <source>
        <dbReference type="ARBA" id="ARBA00038856"/>
    </source>
</evidence>
<accession>A0A937REZ3</accession>
<name>A0A937REZ3_9ACTN</name>
<dbReference type="PRINTS" id="PR00411">
    <property type="entry name" value="PNDRDTASEI"/>
</dbReference>
<keyword evidence="6" id="KW-0560">Oxidoreductase</keyword>
<keyword evidence="4" id="KW-0285">Flavoprotein</keyword>
<comment type="pathway">
    <text evidence="12">Steroid metabolism; cholesterol degradation.</text>
</comment>
<dbReference type="PANTHER" id="PTHR47470:SF1">
    <property type="entry name" value="FAD-DEPENDENT OXIDOREDUCTASE 2 FAD BINDING DOMAIN-CONTAINING PROTEIN"/>
    <property type="match status" value="1"/>
</dbReference>
<dbReference type="Pfam" id="PF01266">
    <property type="entry name" value="DAO"/>
    <property type="match status" value="1"/>
</dbReference>
<dbReference type="GO" id="GO:0008203">
    <property type="term" value="P:cholesterol metabolic process"/>
    <property type="evidence" value="ECO:0007669"/>
    <property type="project" value="UniProtKB-KW"/>
</dbReference>
<evidence type="ECO:0000256" key="16">
    <source>
        <dbReference type="SAM" id="MobiDB-lite"/>
    </source>
</evidence>
<comment type="caution">
    <text evidence="19">The sequence shown here is derived from an EMBL/GenBank/DDBJ whole genome shotgun (WGS) entry which is preliminary data.</text>
</comment>
<evidence type="ECO:0000256" key="8">
    <source>
        <dbReference type="ARBA" id="ARBA00023166"/>
    </source>
</evidence>
<feature type="domain" description="FAD dependent oxidoreductase" evidence="17">
    <location>
        <begin position="36"/>
        <end position="321"/>
    </location>
</feature>
<dbReference type="InterPro" id="IPR006076">
    <property type="entry name" value="FAD-dep_OxRdtase"/>
</dbReference>
<keyword evidence="5" id="KW-0274">FAD</keyword>
<evidence type="ECO:0000313" key="19">
    <source>
        <dbReference type="EMBL" id="MBL7630903.1"/>
    </source>
</evidence>
<evidence type="ECO:0000256" key="2">
    <source>
        <dbReference type="ARBA" id="ARBA00010790"/>
    </source>
</evidence>
<evidence type="ECO:0000256" key="10">
    <source>
        <dbReference type="ARBA" id="ARBA00023235"/>
    </source>
</evidence>
<evidence type="ECO:0000259" key="18">
    <source>
        <dbReference type="Pfam" id="PF05199"/>
    </source>
</evidence>
<dbReference type="EC" id="1.1.3.6" evidence="13"/>
<evidence type="ECO:0000256" key="4">
    <source>
        <dbReference type="ARBA" id="ARBA00022630"/>
    </source>
</evidence>
<dbReference type="EMBL" id="JAEACQ010000256">
    <property type="protein sequence ID" value="MBL7630903.1"/>
    <property type="molecule type" value="Genomic_DNA"/>
</dbReference>
<keyword evidence="10" id="KW-0413">Isomerase</keyword>
<protein>
    <recommendedName>
        <fullName evidence="14">Cholesterol oxidase</fullName>
        <ecNumber evidence="13">1.1.3.6</ecNumber>
        <ecNumber evidence="11">5.3.3.1</ecNumber>
    </recommendedName>
    <alternativeName>
        <fullName evidence="15">Cholesterol isomerase</fullName>
    </alternativeName>
</protein>
<feature type="region of interest" description="Disordered" evidence="16">
    <location>
        <begin position="563"/>
        <end position="583"/>
    </location>
</feature>
<dbReference type="Proteomes" id="UP000604475">
    <property type="component" value="Unassembled WGS sequence"/>
</dbReference>
<evidence type="ECO:0000256" key="14">
    <source>
        <dbReference type="ARBA" id="ARBA00049744"/>
    </source>
</evidence>
<evidence type="ECO:0000256" key="3">
    <source>
        <dbReference type="ARBA" id="ARBA00022548"/>
    </source>
</evidence>
<evidence type="ECO:0000313" key="20">
    <source>
        <dbReference type="Proteomes" id="UP000604475"/>
    </source>
</evidence>
<evidence type="ECO:0000256" key="9">
    <source>
        <dbReference type="ARBA" id="ARBA00023221"/>
    </source>
</evidence>
<dbReference type="Gene3D" id="3.50.50.60">
    <property type="entry name" value="FAD/NAD(P)-binding domain"/>
    <property type="match status" value="3"/>
</dbReference>
<evidence type="ECO:0000256" key="12">
    <source>
        <dbReference type="ARBA" id="ARBA00049645"/>
    </source>
</evidence>
<evidence type="ECO:0000259" key="17">
    <source>
        <dbReference type="Pfam" id="PF01266"/>
    </source>
</evidence>
<dbReference type="InterPro" id="IPR007867">
    <property type="entry name" value="GMC_OxRtase_C"/>
</dbReference>
<comment type="similarity">
    <text evidence="2">Belongs to the GMC oxidoreductase family.</text>
</comment>
<dbReference type="InterPro" id="IPR052542">
    <property type="entry name" value="Cholesterol_Oxidase"/>
</dbReference>
<dbReference type="SUPFAM" id="SSF51905">
    <property type="entry name" value="FAD/NAD(P)-binding domain"/>
    <property type="match status" value="1"/>
</dbReference>
<evidence type="ECO:0000256" key="5">
    <source>
        <dbReference type="ARBA" id="ARBA00022827"/>
    </source>
</evidence>
<organism evidence="19 20">
    <name type="scientific">Frankia nepalensis</name>
    <dbReference type="NCBI Taxonomy" id="1836974"/>
    <lineage>
        <taxon>Bacteria</taxon>
        <taxon>Bacillati</taxon>
        <taxon>Actinomycetota</taxon>
        <taxon>Actinomycetes</taxon>
        <taxon>Frankiales</taxon>
        <taxon>Frankiaceae</taxon>
        <taxon>Frankia</taxon>
    </lineage>
</organism>
<feature type="region of interest" description="Disordered" evidence="16">
    <location>
        <begin position="1"/>
        <end position="29"/>
    </location>
</feature>
<dbReference type="Pfam" id="PF05199">
    <property type="entry name" value="GMC_oxred_C"/>
    <property type="match status" value="1"/>
</dbReference>
<proteinExistence type="inferred from homology"/>
<dbReference type="AlphaFoldDB" id="A0A937REZ3"/>
<evidence type="ECO:0000256" key="15">
    <source>
        <dbReference type="ARBA" id="ARBA00049778"/>
    </source>
</evidence>
<dbReference type="GO" id="GO:0004769">
    <property type="term" value="F:steroid Delta-isomerase activity"/>
    <property type="evidence" value="ECO:0007669"/>
    <property type="project" value="UniProtKB-EC"/>
</dbReference>
<dbReference type="GO" id="GO:0016995">
    <property type="term" value="F:cholesterol oxidase activity"/>
    <property type="evidence" value="ECO:0007669"/>
    <property type="project" value="UniProtKB-EC"/>
</dbReference>
<keyword evidence="3" id="KW-0153">Cholesterol metabolism</keyword>
<dbReference type="InterPro" id="IPR036188">
    <property type="entry name" value="FAD/NAD-bd_sf"/>
</dbReference>
<evidence type="ECO:0000256" key="7">
    <source>
        <dbReference type="ARBA" id="ARBA00023098"/>
    </source>
</evidence>
<evidence type="ECO:0000256" key="1">
    <source>
        <dbReference type="ARBA" id="ARBA00001974"/>
    </source>
</evidence>